<dbReference type="Proteomes" id="UP000194837">
    <property type="component" value="Unassembled WGS sequence"/>
</dbReference>
<evidence type="ECO:0000256" key="1">
    <source>
        <dbReference type="SAM" id="Phobius"/>
    </source>
</evidence>
<dbReference type="AlphaFoldDB" id="A0A251Y196"/>
<evidence type="ECO:0000313" key="3">
    <source>
        <dbReference type="Proteomes" id="UP000194837"/>
    </source>
</evidence>
<accession>A0A251Y196</accession>
<evidence type="ECO:0000313" key="2">
    <source>
        <dbReference type="EMBL" id="OUE17995.1"/>
    </source>
</evidence>
<feature type="transmembrane region" description="Helical" evidence="1">
    <location>
        <begin position="129"/>
        <end position="149"/>
    </location>
</feature>
<sequence length="220" mass="21834">MSTADAPDRTAVPVGRLVTVLVLLGLAGVVTAGGSVMLAARIRASTTGFEVDGLSLLLPGLGVTAVVTFLAAATTARIVRGARRIEADALARHAAALAPVPLGVTAALVLLLCEYCVPGGLAEVAARRAGLAVLPLLLFGTAAVAQVVAARARGRETRIRALGLAGAALVGAAVAMPYLVTASLQSGALVVCAALQLRSARDAGPDQLRGRVPSGSAPPA</sequence>
<feature type="transmembrane region" description="Helical" evidence="1">
    <location>
        <begin position="161"/>
        <end position="180"/>
    </location>
</feature>
<gene>
    <name evidence="2" type="ORF">BFL34_03043</name>
</gene>
<feature type="transmembrane region" description="Helical" evidence="1">
    <location>
        <begin position="54"/>
        <end position="73"/>
    </location>
</feature>
<dbReference type="EMBL" id="MDJW01000014">
    <property type="protein sequence ID" value="OUE17995.1"/>
    <property type="molecule type" value="Genomic_DNA"/>
</dbReference>
<feature type="transmembrane region" description="Helical" evidence="1">
    <location>
        <begin position="20"/>
        <end position="42"/>
    </location>
</feature>
<organism evidence="2 3">
    <name type="scientific">Clavibacter michiganensis</name>
    <dbReference type="NCBI Taxonomy" id="28447"/>
    <lineage>
        <taxon>Bacteria</taxon>
        <taxon>Bacillati</taxon>
        <taxon>Actinomycetota</taxon>
        <taxon>Actinomycetes</taxon>
        <taxon>Micrococcales</taxon>
        <taxon>Microbacteriaceae</taxon>
        <taxon>Clavibacter</taxon>
    </lineage>
</organism>
<reference evidence="2 3" key="1">
    <citation type="submission" date="2016-08" db="EMBL/GenBank/DDBJ databases">
        <title>Genome sequence of Clavibacter michiganensis spp strain CFBP7494.</title>
        <authorList>
            <person name="Thapa S.P."/>
            <person name="Coaker G."/>
            <person name="Jacques M.-A."/>
        </authorList>
    </citation>
    <scope>NUCLEOTIDE SEQUENCE [LARGE SCALE GENOMIC DNA]</scope>
    <source>
        <strain evidence="2">CFBP7494</strain>
    </source>
</reference>
<name>A0A251Y196_9MICO</name>
<dbReference type="RefSeq" id="WP_086522604.1">
    <property type="nucleotide sequence ID" value="NZ_MDJW01000014.1"/>
</dbReference>
<protein>
    <submittedName>
        <fullName evidence="2">Uncharacterized protein</fullName>
    </submittedName>
</protein>
<keyword evidence="1" id="KW-1133">Transmembrane helix</keyword>
<keyword evidence="1" id="KW-0472">Membrane</keyword>
<comment type="caution">
    <text evidence="2">The sequence shown here is derived from an EMBL/GenBank/DDBJ whole genome shotgun (WGS) entry which is preliminary data.</text>
</comment>
<feature type="transmembrane region" description="Helical" evidence="1">
    <location>
        <begin position="94"/>
        <end position="117"/>
    </location>
</feature>
<proteinExistence type="predicted"/>
<keyword evidence="1" id="KW-0812">Transmembrane</keyword>